<evidence type="ECO:0000259" key="6">
    <source>
        <dbReference type="PROSITE" id="PS00715"/>
    </source>
</evidence>
<dbReference type="InterPro" id="IPR000943">
    <property type="entry name" value="RNA_pol_sigma70"/>
</dbReference>
<evidence type="ECO:0000256" key="5">
    <source>
        <dbReference type="RuleBase" id="RU362124"/>
    </source>
</evidence>
<evidence type="ECO:0000256" key="1">
    <source>
        <dbReference type="ARBA" id="ARBA00023015"/>
    </source>
</evidence>
<evidence type="ECO:0000313" key="8">
    <source>
        <dbReference type="EMBL" id="GIM47826.1"/>
    </source>
</evidence>
<dbReference type="GO" id="GO:0003677">
    <property type="term" value="F:DNA binding"/>
    <property type="evidence" value="ECO:0007669"/>
    <property type="project" value="UniProtKB-KW"/>
</dbReference>
<dbReference type="PIRSF" id="PIRSF000770">
    <property type="entry name" value="RNA_pol_sigma-SigE/K"/>
    <property type="match status" value="1"/>
</dbReference>
<dbReference type="NCBIfam" id="TIGR02479">
    <property type="entry name" value="FliA_WhiG"/>
    <property type="match status" value="1"/>
</dbReference>
<dbReference type="GO" id="GO:0003899">
    <property type="term" value="F:DNA-directed RNA polymerase activity"/>
    <property type="evidence" value="ECO:0007669"/>
    <property type="project" value="InterPro"/>
</dbReference>
<dbReference type="InterPro" id="IPR013325">
    <property type="entry name" value="RNA_pol_sigma_r2"/>
</dbReference>
<dbReference type="Gene3D" id="1.20.140.160">
    <property type="match status" value="1"/>
</dbReference>
<dbReference type="AlphaFoldDB" id="A0AAV4LJA9"/>
<dbReference type="PROSITE" id="PS00716">
    <property type="entry name" value="SIGMA70_2"/>
    <property type="match status" value="1"/>
</dbReference>
<evidence type="ECO:0000313" key="9">
    <source>
        <dbReference type="Proteomes" id="UP001057291"/>
    </source>
</evidence>
<keyword evidence="2 5" id="KW-0731">Sigma factor</keyword>
<accession>A0AAV4LJA9</accession>
<dbReference type="NCBIfam" id="TIGR02937">
    <property type="entry name" value="sigma70-ECF"/>
    <property type="match status" value="1"/>
</dbReference>
<dbReference type="InterPro" id="IPR007624">
    <property type="entry name" value="RNA_pol_sigma70_r3"/>
</dbReference>
<dbReference type="GO" id="GO:0006352">
    <property type="term" value="P:DNA-templated transcription initiation"/>
    <property type="evidence" value="ECO:0007669"/>
    <property type="project" value="InterPro"/>
</dbReference>
<dbReference type="GO" id="GO:0016987">
    <property type="term" value="F:sigma factor activity"/>
    <property type="evidence" value="ECO:0007669"/>
    <property type="project" value="UniProtKB-KW"/>
</dbReference>
<dbReference type="EMBL" id="BOQE01000001">
    <property type="protein sequence ID" value="GIM47826.1"/>
    <property type="molecule type" value="Genomic_DNA"/>
</dbReference>
<organism evidence="8 9">
    <name type="scientific">Collibacillus ludicampi</name>
    <dbReference type="NCBI Taxonomy" id="2771369"/>
    <lineage>
        <taxon>Bacteria</taxon>
        <taxon>Bacillati</taxon>
        <taxon>Bacillota</taxon>
        <taxon>Bacilli</taxon>
        <taxon>Bacillales</taxon>
        <taxon>Alicyclobacillaceae</taxon>
        <taxon>Collibacillus</taxon>
    </lineage>
</organism>
<dbReference type="Pfam" id="PF04539">
    <property type="entry name" value="Sigma70_r3"/>
    <property type="match status" value="1"/>
</dbReference>
<dbReference type="InterPro" id="IPR012845">
    <property type="entry name" value="RNA_pol_sigma_FliA_WhiG"/>
</dbReference>
<evidence type="ECO:0000256" key="3">
    <source>
        <dbReference type="ARBA" id="ARBA00023125"/>
    </source>
</evidence>
<dbReference type="RefSeq" id="WP_282200760.1">
    <property type="nucleotide sequence ID" value="NZ_BOQE01000001.1"/>
</dbReference>
<comment type="caution">
    <text evidence="8">The sequence shown here is derived from an EMBL/GenBank/DDBJ whole genome shotgun (WGS) entry which is preliminary data.</text>
</comment>
<dbReference type="PRINTS" id="PR00046">
    <property type="entry name" value="SIGMA70FCT"/>
</dbReference>
<protein>
    <recommendedName>
        <fullName evidence="5">RNA polymerase sigma factor</fullName>
    </recommendedName>
</protein>
<keyword evidence="3 5" id="KW-0238">DNA-binding</keyword>
<dbReference type="SUPFAM" id="SSF88946">
    <property type="entry name" value="Sigma2 domain of RNA polymerase sigma factors"/>
    <property type="match status" value="1"/>
</dbReference>
<dbReference type="InterPro" id="IPR014284">
    <property type="entry name" value="RNA_pol_sigma-70_dom"/>
</dbReference>
<keyword evidence="9" id="KW-1185">Reference proteome</keyword>
<proteinExistence type="inferred from homology"/>
<gene>
    <name evidence="8" type="ORF">DNHGIG_33750</name>
</gene>
<name>A0AAV4LJA9_9BACL</name>
<feature type="domain" description="RNA polymerase sigma-70" evidence="7">
    <location>
        <begin position="212"/>
        <end position="238"/>
    </location>
</feature>
<feature type="domain" description="RNA polymerase sigma-70" evidence="6">
    <location>
        <begin position="47"/>
        <end position="60"/>
    </location>
</feature>
<keyword evidence="4 5" id="KW-0804">Transcription</keyword>
<dbReference type="NCBIfam" id="NF005413">
    <property type="entry name" value="PRK06986.1"/>
    <property type="match status" value="1"/>
</dbReference>
<comment type="similarity">
    <text evidence="5">Belongs to the sigma-70 factor family.</text>
</comment>
<dbReference type="PANTHER" id="PTHR30385:SF7">
    <property type="entry name" value="RNA POLYMERASE SIGMA FACTOR FLIA"/>
    <property type="match status" value="1"/>
</dbReference>
<evidence type="ECO:0000259" key="7">
    <source>
        <dbReference type="PROSITE" id="PS00716"/>
    </source>
</evidence>
<dbReference type="SUPFAM" id="SSF88659">
    <property type="entry name" value="Sigma3 and sigma4 domains of RNA polymerase sigma factors"/>
    <property type="match status" value="2"/>
</dbReference>
<dbReference type="Gene3D" id="1.10.1740.10">
    <property type="match status" value="1"/>
</dbReference>
<dbReference type="Pfam" id="PF04542">
    <property type="entry name" value="Sigma70_r2"/>
    <property type="match status" value="1"/>
</dbReference>
<dbReference type="Proteomes" id="UP001057291">
    <property type="component" value="Unassembled WGS sequence"/>
</dbReference>
<dbReference type="PROSITE" id="PS00715">
    <property type="entry name" value="SIGMA70_1"/>
    <property type="match status" value="1"/>
</dbReference>
<keyword evidence="1 5" id="KW-0805">Transcription regulation</keyword>
<comment type="function">
    <text evidence="5">Sigma factors are initiation factors that promote the attachment of RNA polymerase to specific initiation sites and are then released.</text>
</comment>
<dbReference type="InterPro" id="IPR007627">
    <property type="entry name" value="RNA_pol_sigma70_r2"/>
</dbReference>
<dbReference type="InterPro" id="IPR013324">
    <property type="entry name" value="RNA_pol_sigma_r3/r4-like"/>
</dbReference>
<dbReference type="PANTHER" id="PTHR30385">
    <property type="entry name" value="SIGMA FACTOR F FLAGELLAR"/>
    <property type="match status" value="1"/>
</dbReference>
<dbReference type="CDD" id="cd06171">
    <property type="entry name" value="Sigma70_r4"/>
    <property type="match status" value="1"/>
</dbReference>
<reference evidence="8" key="1">
    <citation type="journal article" date="2023" name="Int. J. Syst. Evol. Microbiol.">
        <title>Collibacillus ludicampi gen. nov., sp. nov., a new soil bacterium of the family Alicyclobacillaceae.</title>
        <authorList>
            <person name="Jojima T."/>
            <person name="Ioku Y."/>
            <person name="Fukuta Y."/>
            <person name="Shirasaka N."/>
            <person name="Matsumura Y."/>
            <person name="Mori M."/>
        </authorList>
    </citation>
    <scope>NUCLEOTIDE SEQUENCE</scope>
    <source>
        <strain evidence="8">TP075</strain>
    </source>
</reference>
<sequence>MMQSRPIQQDRPADRQTKIVLEDYLPLVHRVVKHLASSLPSFIQTDELVSLGILGLMEAVKRYRDDEGVKFETFAVWRIRGAILDGLRENDWIPRQLRKQAREIDRAYAVVEGREGRAARDEEICEYLGISLDELHRRLAEIEAGTVISLDHTISSDGDETSLLHMITDPHAADPYNEARRKEVARILTSAIERLPEKEKLVISLYYYEELTLREIADVLELTPSRISQLHTKAICRLRGALSRKKDSLR</sequence>
<evidence type="ECO:0000256" key="4">
    <source>
        <dbReference type="ARBA" id="ARBA00023163"/>
    </source>
</evidence>
<dbReference type="InterPro" id="IPR007630">
    <property type="entry name" value="RNA_pol_sigma70_r4"/>
</dbReference>
<dbReference type="Pfam" id="PF04545">
    <property type="entry name" value="Sigma70_r4"/>
    <property type="match status" value="1"/>
</dbReference>
<evidence type="ECO:0000256" key="2">
    <source>
        <dbReference type="ARBA" id="ARBA00023082"/>
    </source>
</evidence>